<evidence type="ECO:0000256" key="10">
    <source>
        <dbReference type="ARBA" id="ARBA00022829"/>
    </source>
</evidence>
<evidence type="ECO:0000256" key="12">
    <source>
        <dbReference type="ARBA" id="ARBA00023054"/>
    </source>
</evidence>
<dbReference type="EMBL" id="KN847499">
    <property type="protein sequence ID" value="KIW11497.1"/>
    <property type="molecule type" value="Genomic_DNA"/>
</dbReference>
<evidence type="ECO:0000256" key="7">
    <source>
        <dbReference type="ARBA" id="ARBA00022618"/>
    </source>
</evidence>
<evidence type="ECO:0000256" key="11">
    <source>
        <dbReference type="ARBA" id="ARBA00022838"/>
    </source>
</evidence>
<evidence type="ECO:0000256" key="13">
    <source>
        <dbReference type="ARBA" id="ARBA00023212"/>
    </source>
</evidence>
<evidence type="ECO:0000256" key="17">
    <source>
        <dbReference type="ARBA" id="ARBA00044112"/>
    </source>
</evidence>
<feature type="region of interest" description="Disordered" evidence="19">
    <location>
        <begin position="173"/>
        <end position="194"/>
    </location>
</feature>
<keyword evidence="11" id="KW-0995">Kinetochore</keyword>
<evidence type="ECO:0000256" key="2">
    <source>
        <dbReference type="ARBA" id="ARBA00004186"/>
    </source>
</evidence>
<dbReference type="GO" id="GO:0005876">
    <property type="term" value="C:spindle microtubule"/>
    <property type="evidence" value="ECO:0007669"/>
    <property type="project" value="InterPro"/>
</dbReference>
<dbReference type="OrthoDB" id="10016597at2759"/>
<comment type="subcellular location">
    <subcellularLocation>
        <location evidence="3">Chromosome</location>
        <location evidence="3">Centromere</location>
        <location evidence="3">Kinetochore</location>
    </subcellularLocation>
    <subcellularLocation>
        <location evidence="2">Cytoplasm</location>
        <location evidence="2">Cytoskeleton</location>
        <location evidence="2">Spindle</location>
    </subcellularLocation>
    <subcellularLocation>
        <location evidence="1">Nucleus</location>
    </subcellularLocation>
</comment>
<evidence type="ECO:0000313" key="20">
    <source>
        <dbReference type="EMBL" id="KIW11497.1"/>
    </source>
</evidence>
<evidence type="ECO:0000256" key="18">
    <source>
        <dbReference type="ARBA" id="ARBA00044346"/>
    </source>
</evidence>
<keyword evidence="7" id="KW-0132">Cell division</keyword>
<evidence type="ECO:0000256" key="6">
    <source>
        <dbReference type="ARBA" id="ARBA00022490"/>
    </source>
</evidence>
<dbReference type="GO" id="GO:0051301">
    <property type="term" value="P:cell division"/>
    <property type="evidence" value="ECO:0007669"/>
    <property type="project" value="UniProtKB-KW"/>
</dbReference>
<dbReference type="HOGENOM" id="CLU_064328_0_0_1"/>
<organism evidence="20 21">
    <name type="scientific">Exophiala spinifera</name>
    <dbReference type="NCBI Taxonomy" id="91928"/>
    <lineage>
        <taxon>Eukaryota</taxon>
        <taxon>Fungi</taxon>
        <taxon>Dikarya</taxon>
        <taxon>Ascomycota</taxon>
        <taxon>Pezizomycotina</taxon>
        <taxon>Eurotiomycetes</taxon>
        <taxon>Chaetothyriomycetidae</taxon>
        <taxon>Chaetothyriales</taxon>
        <taxon>Herpotrichiellaceae</taxon>
        <taxon>Exophiala</taxon>
    </lineage>
</organism>
<keyword evidence="16" id="KW-0137">Centromere</keyword>
<keyword evidence="14" id="KW-0539">Nucleus</keyword>
<keyword evidence="10" id="KW-0159">Chromosome partition</keyword>
<evidence type="ECO:0000256" key="4">
    <source>
        <dbReference type="ARBA" id="ARBA00008491"/>
    </source>
</evidence>
<keyword evidence="8" id="KW-0493">Microtubule</keyword>
<keyword evidence="13" id="KW-0206">Cytoskeleton</keyword>
<proteinExistence type="inferred from homology"/>
<gene>
    <name evidence="20" type="ORF">PV08_10797</name>
</gene>
<dbReference type="AlphaFoldDB" id="A0A0D1ZEX0"/>
<reference evidence="20 21" key="1">
    <citation type="submission" date="2015-01" db="EMBL/GenBank/DDBJ databases">
        <title>The Genome Sequence of Exophiala spinifera CBS89968.</title>
        <authorList>
            <consortium name="The Broad Institute Genomics Platform"/>
            <person name="Cuomo C."/>
            <person name="de Hoog S."/>
            <person name="Gorbushina A."/>
            <person name="Stielow B."/>
            <person name="Teixiera M."/>
            <person name="Abouelleil A."/>
            <person name="Chapman S.B."/>
            <person name="Priest M."/>
            <person name="Young S.K."/>
            <person name="Wortman J."/>
            <person name="Nusbaum C."/>
            <person name="Birren B."/>
        </authorList>
    </citation>
    <scope>NUCLEOTIDE SEQUENCE [LARGE SCALE GENOMIC DNA]</scope>
    <source>
        <strain evidence="20 21">CBS 89968</strain>
    </source>
</reference>
<evidence type="ECO:0000256" key="5">
    <source>
        <dbReference type="ARBA" id="ARBA00022454"/>
    </source>
</evidence>
<dbReference type="RefSeq" id="XP_016231713.1">
    <property type="nucleotide sequence ID" value="XM_016385111.1"/>
</dbReference>
<evidence type="ECO:0000256" key="14">
    <source>
        <dbReference type="ARBA" id="ARBA00023242"/>
    </source>
</evidence>
<dbReference type="InterPro" id="IPR013966">
    <property type="entry name" value="Spc34"/>
</dbReference>
<evidence type="ECO:0000256" key="19">
    <source>
        <dbReference type="SAM" id="MobiDB-lite"/>
    </source>
</evidence>
<evidence type="ECO:0000313" key="21">
    <source>
        <dbReference type="Proteomes" id="UP000053328"/>
    </source>
</evidence>
<keyword evidence="6" id="KW-0963">Cytoplasm</keyword>
<keyword evidence="9" id="KW-0498">Mitosis</keyword>
<evidence type="ECO:0000256" key="15">
    <source>
        <dbReference type="ARBA" id="ARBA00023306"/>
    </source>
</evidence>
<sequence>MALLANHLEQITLSSKSIAGLEFLPPKIFTNAILGDYEITTLIRDTESHERALFTLDPHAVGRSRRSNATQQHANSAGLNGLFPTVQSTRQSVVTRLLGDDILQEIRQSSKKRDGVNVEVLLQGAERLCEVYAVGGAPEKIRALRNRYEDVATSISTLEEKVSQQQALLERRNRSFEVEHEELESADPHTDYSMPLTEQDFQNEEDEIKELEARKKALEYRVSGMERDLGGLLR</sequence>
<evidence type="ECO:0000256" key="16">
    <source>
        <dbReference type="ARBA" id="ARBA00023328"/>
    </source>
</evidence>
<evidence type="ECO:0000256" key="3">
    <source>
        <dbReference type="ARBA" id="ARBA00004629"/>
    </source>
</evidence>
<dbReference type="GO" id="GO:0042729">
    <property type="term" value="C:DASH complex"/>
    <property type="evidence" value="ECO:0007669"/>
    <property type="project" value="InterPro"/>
</dbReference>
<dbReference type="GO" id="GO:0008608">
    <property type="term" value="P:attachment of spindle microtubules to kinetochore"/>
    <property type="evidence" value="ECO:0007669"/>
    <property type="project" value="InterPro"/>
</dbReference>
<keyword evidence="5" id="KW-0158">Chromosome</keyword>
<dbReference type="VEuPathDB" id="FungiDB:PV08_10797"/>
<keyword evidence="15" id="KW-0131">Cell cycle</keyword>
<keyword evidence="12" id="KW-0175">Coiled coil</keyword>
<protein>
    <recommendedName>
        <fullName evidence="17">DASH complex subunit SPC34</fullName>
    </recommendedName>
    <alternativeName>
        <fullName evidence="18">Outer kinetochore protein SPC34</fullName>
    </alternativeName>
</protein>
<evidence type="ECO:0000256" key="9">
    <source>
        <dbReference type="ARBA" id="ARBA00022776"/>
    </source>
</evidence>
<name>A0A0D1ZEX0_9EURO</name>
<dbReference type="Proteomes" id="UP000053328">
    <property type="component" value="Unassembled WGS sequence"/>
</dbReference>
<evidence type="ECO:0000256" key="8">
    <source>
        <dbReference type="ARBA" id="ARBA00022701"/>
    </source>
</evidence>
<dbReference type="GeneID" id="27337880"/>
<evidence type="ECO:0000256" key="1">
    <source>
        <dbReference type="ARBA" id="ARBA00004123"/>
    </source>
</evidence>
<dbReference type="Pfam" id="PF08657">
    <property type="entry name" value="DASH_Spc34"/>
    <property type="match status" value="2"/>
</dbReference>
<comment type="similarity">
    <text evidence="4">Belongs to the DASH complex SPC34 family.</text>
</comment>
<accession>A0A0D1ZEX0</accession>
<keyword evidence="21" id="KW-1185">Reference proteome</keyword>